<evidence type="ECO:0000313" key="1">
    <source>
        <dbReference type="RefSeq" id="XP_059599606.1"/>
    </source>
</evidence>
<reference evidence="1" key="1">
    <citation type="submission" date="2025-02" db="EMBL/GenBank/DDBJ databases">
        <authorList>
            <consortium name="NCBI Genome Project"/>
        </authorList>
    </citation>
    <scope>NUCLEOTIDE SEQUENCE</scope>
</reference>
<name>A0AAJ8BND4_ASPNG</name>
<dbReference type="VEuPathDB" id="FungiDB:An01g03980"/>
<sequence>MYLVVTVFQSKFIFIIIESTKSKGRGGVGHSSWQVLPIDYPHYLSPMYIITLDNFISYL</sequence>
<proteinExistence type="predicted"/>
<gene>
    <name evidence="1" type="ORF">An01g03980</name>
</gene>
<dbReference type="KEGG" id="ang:An01g03980"/>
<reference evidence="1" key="2">
    <citation type="submission" date="2025-08" db="UniProtKB">
        <authorList>
            <consortium name="RefSeq"/>
        </authorList>
    </citation>
    <scope>IDENTIFICATION</scope>
</reference>
<dbReference type="RefSeq" id="XP_059599606.1">
    <property type="nucleotide sequence ID" value="XM_059747304.1"/>
</dbReference>
<organism evidence="1">
    <name type="scientific">Aspergillus niger</name>
    <dbReference type="NCBI Taxonomy" id="5061"/>
    <lineage>
        <taxon>Eukaryota</taxon>
        <taxon>Fungi</taxon>
        <taxon>Dikarya</taxon>
        <taxon>Ascomycota</taxon>
        <taxon>Pezizomycotina</taxon>
        <taxon>Eurotiomycetes</taxon>
        <taxon>Eurotiomycetidae</taxon>
        <taxon>Eurotiales</taxon>
        <taxon>Aspergillaceae</taxon>
        <taxon>Aspergillus</taxon>
        <taxon>Aspergillus subgen. Circumdati</taxon>
    </lineage>
</organism>
<accession>A0AAJ8BND4</accession>
<protein>
    <submittedName>
        <fullName evidence="1">Uncharacterized protein</fullName>
    </submittedName>
</protein>
<dbReference type="AlphaFoldDB" id="A0AAJ8BND4"/>
<dbReference type="GeneID" id="84589902"/>